<organism evidence="11">
    <name type="scientific">Picocystis salinarum</name>
    <dbReference type="NCBI Taxonomy" id="88271"/>
    <lineage>
        <taxon>Eukaryota</taxon>
        <taxon>Viridiplantae</taxon>
        <taxon>Chlorophyta</taxon>
        <taxon>Picocystophyceae</taxon>
        <taxon>Picocystales</taxon>
        <taxon>Picocystaceae</taxon>
        <taxon>Picocystis</taxon>
    </lineage>
</organism>
<keyword evidence="8" id="KW-0687">Ribonucleoprotein</keyword>
<dbReference type="InterPro" id="IPR027105">
    <property type="entry name" value="Prp31"/>
</dbReference>
<dbReference type="GO" id="GO:0005687">
    <property type="term" value="C:U4 snRNP"/>
    <property type="evidence" value="ECO:0007669"/>
    <property type="project" value="TreeGrafter"/>
</dbReference>
<proteinExistence type="inferred from homology"/>
<sequence length="479" mass="53299">MATVAETFLADLDDLSDEEREDEEMEEVQEEAEQERRKRRRTGGVQEVAKLRSTERYQRVLEEVRRVRSEESKIVGEDAEQRYNLVLECNEIALEIENELFEVHNYIKDVYRTKFPELESMVNHPIDYARVVKRIGNEMDVTRVDLDGLLPSATIMVVTVTGSTTSGKELDEVSLQQCMEACEEAFALDEDKKTVLKFVESSMTLIAPNLSIVLGTEVAAKIIGIAGGVEALSKIPACNVQVLGAKKRNLAGFSSAGAAVQPHQGFVFECPIIQQTPPALRNKAARLVGSKCALLARFDAFGDDRSGSIGEKMKDEIVKKIEKWQEPPPARVAKPLQVPDMEPKKRRGGKRYRKMKERYGVSDMGKLQNRVQFNQAEEEIIDGDEMVGMGMVGQENSGRLRVQMKKSNLASKAAKKLAKVQNRRYGTGVTSGLSSSIAFTPIQGIELENPHLKMQADKGRSGTESYFSESGGFSAMPKK</sequence>
<gene>
    <name evidence="11" type="ORF">PSAL00342_LOCUS3664</name>
</gene>
<dbReference type="PANTHER" id="PTHR13904">
    <property type="entry name" value="PRE-MRNA SPLICING FACTOR PRP31"/>
    <property type="match status" value="1"/>
</dbReference>
<evidence type="ECO:0000313" key="11">
    <source>
        <dbReference type="EMBL" id="CAE0609845.1"/>
    </source>
</evidence>
<dbReference type="InterPro" id="IPR012976">
    <property type="entry name" value="NOSIC"/>
</dbReference>
<dbReference type="GO" id="GO:0071011">
    <property type="term" value="C:precatalytic spliceosome"/>
    <property type="evidence" value="ECO:0007669"/>
    <property type="project" value="TreeGrafter"/>
</dbReference>
<reference evidence="11" key="1">
    <citation type="submission" date="2021-01" db="EMBL/GenBank/DDBJ databases">
        <authorList>
            <person name="Corre E."/>
            <person name="Pelletier E."/>
            <person name="Niang G."/>
            <person name="Scheremetjew M."/>
            <person name="Finn R."/>
            <person name="Kale V."/>
            <person name="Holt S."/>
            <person name="Cochrane G."/>
            <person name="Meng A."/>
            <person name="Brown T."/>
            <person name="Cohen L."/>
        </authorList>
    </citation>
    <scope>NUCLEOTIDE SEQUENCE</scope>
    <source>
        <strain evidence="11">CCMP1897</strain>
    </source>
</reference>
<dbReference type="Pfam" id="PF09785">
    <property type="entry name" value="Prp31_C"/>
    <property type="match status" value="1"/>
</dbReference>
<keyword evidence="3" id="KW-0507">mRNA processing</keyword>
<dbReference type="GO" id="GO:0003723">
    <property type="term" value="F:RNA binding"/>
    <property type="evidence" value="ECO:0007669"/>
    <property type="project" value="UniProtKB-KW"/>
</dbReference>
<evidence type="ECO:0000256" key="4">
    <source>
        <dbReference type="ARBA" id="ARBA00022728"/>
    </source>
</evidence>
<keyword evidence="7" id="KW-0539">Nucleus</keyword>
<feature type="compositionally biased region" description="Acidic residues" evidence="9">
    <location>
        <begin position="11"/>
        <end position="33"/>
    </location>
</feature>
<evidence type="ECO:0000256" key="5">
    <source>
        <dbReference type="ARBA" id="ARBA00022884"/>
    </source>
</evidence>
<evidence type="ECO:0000256" key="3">
    <source>
        <dbReference type="ARBA" id="ARBA00022664"/>
    </source>
</evidence>
<dbReference type="Gene3D" id="1.10.246.90">
    <property type="entry name" value="Nop domain"/>
    <property type="match status" value="1"/>
</dbReference>
<dbReference type="FunFam" id="1.10.246.90:FF:000002">
    <property type="entry name" value="U4/U6 small nuclear ribonucleoprotein Prp31"/>
    <property type="match status" value="1"/>
</dbReference>
<evidence type="ECO:0000259" key="10">
    <source>
        <dbReference type="PROSITE" id="PS51358"/>
    </source>
</evidence>
<keyword evidence="6" id="KW-0508">mRNA splicing</keyword>
<dbReference type="GO" id="GO:0000244">
    <property type="term" value="P:spliceosomal tri-snRNP complex assembly"/>
    <property type="evidence" value="ECO:0007669"/>
    <property type="project" value="InterPro"/>
</dbReference>
<dbReference type="Gene3D" id="1.10.287.4070">
    <property type="match status" value="1"/>
</dbReference>
<dbReference type="EMBL" id="HBIS01004044">
    <property type="protein sequence ID" value="CAE0609845.1"/>
    <property type="molecule type" value="Transcribed_RNA"/>
</dbReference>
<feature type="region of interest" description="Disordered" evidence="9">
    <location>
        <begin position="455"/>
        <end position="479"/>
    </location>
</feature>
<comment type="similarity">
    <text evidence="2">Belongs to the PRP31 family.</text>
</comment>
<dbReference type="InterPro" id="IPR042239">
    <property type="entry name" value="Nop_C"/>
</dbReference>
<keyword evidence="5" id="KW-0694">RNA-binding</keyword>
<keyword evidence="4" id="KW-0747">Spliceosome</keyword>
<evidence type="ECO:0000256" key="2">
    <source>
        <dbReference type="ARBA" id="ARBA00005572"/>
    </source>
</evidence>
<comment type="subcellular location">
    <subcellularLocation>
        <location evidence="1">Nucleus</location>
    </subcellularLocation>
</comment>
<evidence type="ECO:0000256" key="6">
    <source>
        <dbReference type="ARBA" id="ARBA00023187"/>
    </source>
</evidence>
<dbReference type="Pfam" id="PF01798">
    <property type="entry name" value="Nop"/>
    <property type="match status" value="1"/>
</dbReference>
<dbReference type="PROSITE" id="PS51358">
    <property type="entry name" value="NOP"/>
    <property type="match status" value="1"/>
</dbReference>
<evidence type="ECO:0000256" key="9">
    <source>
        <dbReference type="SAM" id="MobiDB-lite"/>
    </source>
</evidence>
<name>A0A7S3UC00_9CHLO</name>
<dbReference type="AlphaFoldDB" id="A0A7S3UC00"/>
<dbReference type="InterPro" id="IPR036070">
    <property type="entry name" value="Nop_dom_sf"/>
</dbReference>
<protein>
    <recommendedName>
        <fullName evidence="10">Nop domain-containing protein</fullName>
    </recommendedName>
</protein>
<dbReference type="SMART" id="SM00931">
    <property type="entry name" value="NOSIC"/>
    <property type="match status" value="1"/>
</dbReference>
<evidence type="ECO:0000256" key="7">
    <source>
        <dbReference type="ARBA" id="ARBA00023242"/>
    </source>
</evidence>
<feature type="domain" description="Nop" evidence="10">
    <location>
        <begin position="206"/>
        <end position="326"/>
    </location>
</feature>
<feature type="region of interest" description="Disordered" evidence="9">
    <location>
        <begin position="1"/>
        <end position="45"/>
    </location>
</feature>
<dbReference type="GO" id="GO:0046540">
    <property type="term" value="C:U4/U6 x U5 tri-snRNP complex"/>
    <property type="evidence" value="ECO:0007669"/>
    <property type="project" value="InterPro"/>
</dbReference>
<evidence type="ECO:0000256" key="8">
    <source>
        <dbReference type="ARBA" id="ARBA00023274"/>
    </source>
</evidence>
<dbReference type="InterPro" id="IPR002687">
    <property type="entry name" value="Nop_dom"/>
</dbReference>
<evidence type="ECO:0000256" key="1">
    <source>
        <dbReference type="ARBA" id="ARBA00004123"/>
    </source>
</evidence>
<dbReference type="PANTHER" id="PTHR13904:SF0">
    <property type="entry name" value="U4_U6 SMALL NUCLEAR RIBONUCLEOPROTEIN PRP31"/>
    <property type="match status" value="1"/>
</dbReference>
<dbReference type="FunFam" id="1.10.287.4070:FF:000003">
    <property type="entry name" value="U4/U6 small nuclear ribonucleoprotein PRP31"/>
    <property type="match status" value="1"/>
</dbReference>
<dbReference type="SUPFAM" id="SSF89124">
    <property type="entry name" value="Nop domain"/>
    <property type="match status" value="1"/>
</dbReference>
<dbReference type="InterPro" id="IPR019175">
    <property type="entry name" value="Prp31_C"/>
</dbReference>
<accession>A0A7S3UC00</accession>